<feature type="region of interest" description="Disordered" evidence="2">
    <location>
        <begin position="119"/>
        <end position="148"/>
    </location>
</feature>
<feature type="coiled-coil region" evidence="1">
    <location>
        <begin position="83"/>
        <end position="113"/>
    </location>
</feature>
<organism evidence="4 5">
    <name type="scientific">Streptomyces durbertensis</name>
    <dbReference type="NCBI Taxonomy" id="2448886"/>
    <lineage>
        <taxon>Bacteria</taxon>
        <taxon>Bacillati</taxon>
        <taxon>Actinomycetota</taxon>
        <taxon>Actinomycetes</taxon>
        <taxon>Kitasatosporales</taxon>
        <taxon>Streptomycetaceae</taxon>
        <taxon>Streptomyces</taxon>
    </lineage>
</organism>
<dbReference type="PANTHER" id="PTHR10587">
    <property type="entry name" value="GLYCOSYL TRANSFERASE-RELATED"/>
    <property type="match status" value="1"/>
</dbReference>
<evidence type="ECO:0000256" key="1">
    <source>
        <dbReference type="SAM" id="Coils"/>
    </source>
</evidence>
<dbReference type="PROSITE" id="PS51677">
    <property type="entry name" value="NODB"/>
    <property type="match status" value="1"/>
</dbReference>
<reference evidence="5" key="1">
    <citation type="journal article" date="2020" name="Syst. Appl. Microbiol.">
        <title>Streptomyces alkaliterrae sp. nov., isolated from an alkaline soil, and emended descriptions of Streptomyces alkaliphilus, Streptomyces calidiresistens and Streptomyces durbertensis.</title>
        <authorList>
            <person name="Swiecimska M."/>
            <person name="Golinska P."/>
            <person name="Nouioui I."/>
            <person name="Wypij M."/>
            <person name="Rai M."/>
            <person name="Sangal V."/>
            <person name="Goodfellow M."/>
        </authorList>
    </citation>
    <scope>NUCLEOTIDE SEQUENCE [LARGE SCALE GENOMIC DNA]</scope>
    <source>
        <strain evidence="5">DSM 104538</strain>
    </source>
</reference>
<dbReference type="PANTHER" id="PTHR10587:SF134">
    <property type="entry name" value="SECRETED PROTEIN"/>
    <property type="match status" value="1"/>
</dbReference>
<dbReference type="InterPro" id="IPR050248">
    <property type="entry name" value="Polysacc_deacetylase_ArnD"/>
</dbReference>
<proteinExistence type="predicted"/>
<accession>A0ABR6EFK3</accession>
<sequence>MSLITQIRKVGRTGGISPRPGRHVRRALCVSVAAFLAVSCGYGAARDDGPPGALDEPLSDATGGGAPARAAEPPALALGAPQRAQTERAAAALAAHAERLRQAERRRVAAVRNWRVERLPLRPPPPPAKKPKLASDSGHLSGEGLPPVITRVPTKDRVVFLTIDDGYEKDPALLRMLRDLDIPYSAFLADYVANDNYDYFREMHRDGVAIHNHTLTHKELPKLSYEAQRREICGQQEVLREEIGTTPHLFRPPYGAYNRDTLRAAATCGITAVPLWAEEAWAKRFDWGRGDRVFHPGDIILTHFRGKAEWGGTMPDMVRRTLKTVTDQGFALARLEDYI</sequence>
<evidence type="ECO:0000313" key="4">
    <source>
        <dbReference type="EMBL" id="MBB1244111.1"/>
    </source>
</evidence>
<dbReference type="SUPFAM" id="SSF88713">
    <property type="entry name" value="Glycoside hydrolase/deacetylase"/>
    <property type="match status" value="1"/>
</dbReference>
<feature type="region of interest" description="Disordered" evidence="2">
    <location>
        <begin position="46"/>
        <end position="70"/>
    </location>
</feature>
<feature type="domain" description="NodB homology" evidence="3">
    <location>
        <begin position="157"/>
        <end position="339"/>
    </location>
</feature>
<dbReference type="InterPro" id="IPR011330">
    <property type="entry name" value="Glyco_hydro/deAcase_b/a-brl"/>
</dbReference>
<dbReference type="Proteomes" id="UP000766698">
    <property type="component" value="Unassembled WGS sequence"/>
</dbReference>
<evidence type="ECO:0000313" key="5">
    <source>
        <dbReference type="Proteomes" id="UP000766698"/>
    </source>
</evidence>
<dbReference type="Pfam" id="PF01522">
    <property type="entry name" value="Polysacc_deac_1"/>
    <property type="match status" value="1"/>
</dbReference>
<keyword evidence="5" id="KW-1185">Reference proteome</keyword>
<dbReference type="CDD" id="cd10917">
    <property type="entry name" value="CE4_NodB_like_6s_7s"/>
    <property type="match status" value="1"/>
</dbReference>
<comment type="caution">
    <text evidence="4">The sequence shown here is derived from an EMBL/GenBank/DDBJ whole genome shotgun (WGS) entry which is preliminary data.</text>
</comment>
<gene>
    <name evidence="4" type="ORF">GL263_11155</name>
</gene>
<dbReference type="EMBL" id="WMLF01000126">
    <property type="protein sequence ID" value="MBB1244111.1"/>
    <property type="molecule type" value="Genomic_DNA"/>
</dbReference>
<evidence type="ECO:0000256" key="2">
    <source>
        <dbReference type="SAM" id="MobiDB-lite"/>
    </source>
</evidence>
<keyword evidence="1" id="KW-0175">Coiled coil</keyword>
<evidence type="ECO:0000259" key="3">
    <source>
        <dbReference type="PROSITE" id="PS51677"/>
    </source>
</evidence>
<protein>
    <submittedName>
        <fullName evidence="4">Polysaccharide deacetylase family protein</fullName>
    </submittedName>
</protein>
<dbReference type="Gene3D" id="3.20.20.370">
    <property type="entry name" value="Glycoside hydrolase/deacetylase"/>
    <property type="match status" value="1"/>
</dbReference>
<dbReference type="InterPro" id="IPR002509">
    <property type="entry name" value="NODB_dom"/>
</dbReference>
<name>A0ABR6EFK3_9ACTN</name>